<protein>
    <submittedName>
        <fullName evidence="2">Uncharacterized protein</fullName>
    </submittedName>
</protein>
<sequence>MDLMLDIEFAGGGNEAAKDVPSWNFINTNSHLNFISIRLQNDFVQRFGCS</sequence>
<dbReference type="AlphaFoldDB" id="A0A914MFI0"/>
<name>A0A914MFI0_MELIC</name>
<reference evidence="2" key="1">
    <citation type="submission" date="2022-11" db="UniProtKB">
        <authorList>
            <consortium name="WormBaseParasite"/>
        </authorList>
    </citation>
    <scope>IDENTIFICATION</scope>
</reference>
<dbReference type="Proteomes" id="UP000887563">
    <property type="component" value="Unplaced"/>
</dbReference>
<dbReference type="WBParaSite" id="Minc3s01788g26315">
    <property type="protein sequence ID" value="Minc3s01788g26315"/>
    <property type="gene ID" value="Minc3s01788g26315"/>
</dbReference>
<accession>A0A914MFI0</accession>
<proteinExistence type="predicted"/>
<evidence type="ECO:0000313" key="2">
    <source>
        <dbReference type="WBParaSite" id="Minc3s01788g26315"/>
    </source>
</evidence>
<keyword evidence="1" id="KW-1185">Reference proteome</keyword>
<organism evidence="1 2">
    <name type="scientific">Meloidogyne incognita</name>
    <name type="common">Southern root-knot nematode worm</name>
    <name type="synonym">Oxyuris incognita</name>
    <dbReference type="NCBI Taxonomy" id="6306"/>
    <lineage>
        <taxon>Eukaryota</taxon>
        <taxon>Metazoa</taxon>
        <taxon>Ecdysozoa</taxon>
        <taxon>Nematoda</taxon>
        <taxon>Chromadorea</taxon>
        <taxon>Rhabditida</taxon>
        <taxon>Tylenchina</taxon>
        <taxon>Tylenchomorpha</taxon>
        <taxon>Tylenchoidea</taxon>
        <taxon>Meloidogynidae</taxon>
        <taxon>Meloidogyninae</taxon>
        <taxon>Meloidogyne</taxon>
        <taxon>Meloidogyne incognita group</taxon>
    </lineage>
</organism>
<evidence type="ECO:0000313" key="1">
    <source>
        <dbReference type="Proteomes" id="UP000887563"/>
    </source>
</evidence>